<reference evidence="10" key="2">
    <citation type="submission" date="2025-09" db="UniProtKB">
        <authorList>
            <consortium name="Ensembl"/>
        </authorList>
    </citation>
    <scope>IDENTIFICATION</scope>
</reference>
<dbReference type="GO" id="GO:0002376">
    <property type="term" value="P:immune system process"/>
    <property type="evidence" value="ECO:0007669"/>
    <property type="project" value="UniProtKB-KW"/>
</dbReference>
<keyword evidence="7" id="KW-0325">Glycoprotein</keyword>
<name>A0A3B4B1I6_9GOBI</name>
<dbReference type="InterPro" id="IPR013106">
    <property type="entry name" value="Ig_V-set"/>
</dbReference>
<evidence type="ECO:0000256" key="3">
    <source>
        <dbReference type="ARBA" id="ARBA00022729"/>
    </source>
</evidence>
<feature type="signal peptide" evidence="8">
    <location>
        <begin position="1"/>
        <end position="19"/>
    </location>
</feature>
<evidence type="ECO:0000256" key="4">
    <source>
        <dbReference type="ARBA" id="ARBA00022859"/>
    </source>
</evidence>
<evidence type="ECO:0000313" key="10">
    <source>
        <dbReference type="Ensembl" id="ENSPMGP00000022865.1"/>
    </source>
</evidence>
<evidence type="ECO:0000256" key="2">
    <source>
        <dbReference type="ARBA" id="ARBA00022475"/>
    </source>
</evidence>
<keyword evidence="11" id="KW-1185">Reference proteome</keyword>
<dbReference type="SMART" id="SM00409">
    <property type="entry name" value="IG"/>
    <property type="match status" value="2"/>
</dbReference>
<dbReference type="InterPro" id="IPR036179">
    <property type="entry name" value="Ig-like_dom_sf"/>
</dbReference>
<dbReference type="CDD" id="cd00099">
    <property type="entry name" value="IgV"/>
    <property type="match status" value="1"/>
</dbReference>
<evidence type="ECO:0000256" key="8">
    <source>
        <dbReference type="SAM" id="SignalP"/>
    </source>
</evidence>
<dbReference type="GO" id="GO:0005886">
    <property type="term" value="C:plasma membrane"/>
    <property type="evidence" value="ECO:0007669"/>
    <property type="project" value="UniProtKB-SubCell"/>
</dbReference>
<keyword evidence="5" id="KW-0472">Membrane</keyword>
<dbReference type="Pfam" id="PF07686">
    <property type="entry name" value="V-set"/>
    <property type="match status" value="1"/>
</dbReference>
<protein>
    <recommendedName>
        <fullName evidence="9">Ig-like domain-containing protein</fullName>
    </recommendedName>
</protein>
<dbReference type="GO" id="GO:0009617">
    <property type="term" value="P:response to bacterium"/>
    <property type="evidence" value="ECO:0007669"/>
    <property type="project" value="TreeGrafter"/>
</dbReference>
<dbReference type="Gene3D" id="2.60.40.10">
    <property type="entry name" value="Immunoglobulins"/>
    <property type="match status" value="2"/>
</dbReference>
<dbReference type="SUPFAM" id="SSF48726">
    <property type="entry name" value="Immunoglobulin"/>
    <property type="match status" value="2"/>
</dbReference>
<dbReference type="PROSITE" id="PS50835">
    <property type="entry name" value="IG_LIKE"/>
    <property type="match status" value="2"/>
</dbReference>
<proteinExistence type="predicted"/>
<comment type="subcellular location">
    <subcellularLocation>
        <location evidence="1">Cell membrane</location>
    </subcellularLocation>
</comment>
<keyword evidence="2" id="KW-1003">Cell membrane</keyword>
<reference evidence="10" key="1">
    <citation type="submission" date="2025-08" db="UniProtKB">
        <authorList>
            <consortium name="Ensembl"/>
        </authorList>
    </citation>
    <scope>IDENTIFICATION</scope>
</reference>
<keyword evidence="4" id="KW-0391">Immunity</keyword>
<dbReference type="PANTHER" id="PTHR19433:SF127">
    <property type="entry name" value="NITR9"/>
    <property type="match status" value="1"/>
</dbReference>
<dbReference type="AlphaFoldDB" id="A0A3B4B1I6"/>
<evidence type="ECO:0000256" key="7">
    <source>
        <dbReference type="ARBA" id="ARBA00023180"/>
    </source>
</evidence>
<evidence type="ECO:0000259" key="9">
    <source>
        <dbReference type="PROSITE" id="PS50835"/>
    </source>
</evidence>
<feature type="chain" id="PRO_5017226281" description="Ig-like domain-containing protein" evidence="8">
    <location>
        <begin position="20"/>
        <end position="314"/>
    </location>
</feature>
<organism evidence="10 11">
    <name type="scientific">Periophthalmus magnuspinnatus</name>
    <dbReference type="NCBI Taxonomy" id="409849"/>
    <lineage>
        <taxon>Eukaryota</taxon>
        <taxon>Metazoa</taxon>
        <taxon>Chordata</taxon>
        <taxon>Craniata</taxon>
        <taxon>Vertebrata</taxon>
        <taxon>Euteleostomi</taxon>
        <taxon>Actinopterygii</taxon>
        <taxon>Neopterygii</taxon>
        <taxon>Teleostei</taxon>
        <taxon>Neoteleostei</taxon>
        <taxon>Acanthomorphata</taxon>
        <taxon>Gobiaria</taxon>
        <taxon>Gobiiformes</taxon>
        <taxon>Gobioidei</taxon>
        <taxon>Gobiidae</taxon>
        <taxon>Oxudercinae</taxon>
        <taxon>Periophthalmus</taxon>
    </lineage>
</organism>
<feature type="domain" description="Ig-like" evidence="9">
    <location>
        <begin position="38"/>
        <end position="129"/>
    </location>
</feature>
<dbReference type="PANTHER" id="PTHR19433">
    <property type="entry name" value="T-CELL RECEPTOR ALPHA CHAIN V REGION-RELATED"/>
    <property type="match status" value="1"/>
</dbReference>
<dbReference type="Ensembl" id="ENSPMGT00000024357.1">
    <property type="protein sequence ID" value="ENSPMGP00000022865.1"/>
    <property type="gene ID" value="ENSPMGG00000018505.1"/>
</dbReference>
<sequence>MMWLYFFLLLLWEDCLVMGTYKTSTVNQDSGLKKAQVGDSVTLHCSCADDKMTFFSWYQQKLGEKPELISKWVKGTKYAMVEQVFQQRFSIFRTEHKKETNNLNITDVQTGDSASYFCVVEVSTAIEFGEGVFVHVQSSNSNIKSVVQEQAEKKLWRGEPLELSCMVESDSCSGKRRFFWLKHRPSQPAIIYPANEDCETSRKNCTVKLDIETVEPAHAGTYYCVLSLCGELLFGNGTSVVIKGTQLICHLTQEAGYYVTLLLRCYKLFSLCFQSDADIYYAALSINRKTEPQNQQDTMENACTYSSCAKFRVK</sequence>
<dbReference type="SMART" id="SM00406">
    <property type="entry name" value="IGv"/>
    <property type="match status" value="2"/>
</dbReference>
<keyword evidence="3 8" id="KW-0732">Signal</keyword>
<evidence type="ECO:0000256" key="1">
    <source>
        <dbReference type="ARBA" id="ARBA00004236"/>
    </source>
</evidence>
<dbReference type="InterPro" id="IPR003599">
    <property type="entry name" value="Ig_sub"/>
</dbReference>
<evidence type="ECO:0000313" key="11">
    <source>
        <dbReference type="Proteomes" id="UP000261520"/>
    </source>
</evidence>
<evidence type="ECO:0000256" key="5">
    <source>
        <dbReference type="ARBA" id="ARBA00023136"/>
    </source>
</evidence>
<keyword evidence="6" id="KW-1015">Disulfide bond</keyword>
<dbReference type="STRING" id="409849.ENSPMGP00000022865"/>
<accession>A0A3B4B1I6</accession>
<dbReference type="InterPro" id="IPR052051">
    <property type="entry name" value="TCR_complex_component"/>
</dbReference>
<evidence type="ECO:0000256" key="6">
    <source>
        <dbReference type="ARBA" id="ARBA00023157"/>
    </source>
</evidence>
<dbReference type="InterPro" id="IPR013783">
    <property type="entry name" value="Ig-like_fold"/>
</dbReference>
<dbReference type="Proteomes" id="UP000261520">
    <property type="component" value="Unplaced"/>
</dbReference>
<dbReference type="InterPro" id="IPR007110">
    <property type="entry name" value="Ig-like_dom"/>
</dbReference>
<feature type="domain" description="Ig-like" evidence="9">
    <location>
        <begin position="144"/>
        <end position="227"/>
    </location>
</feature>